<proteinExistence type="inferred from homology"/>
<evidence type="ECO:0000256" key="2">
    <source>
        <dbReference type="ARBA" id="ARBA00008520"/>
    </source>
</evidence>
<dbReference type="GO" id="GO:0042597">
    <property type="term" value="C:periplasmic space"/>
    <property type="evidence" value="ECO:0007669"/>
    <property type="project" value="UniProtKB-SubCell"/>
</dbReference>
<protein>
    <submittedName>
        <fullName evidence="7">ABC transporter substrate-binding protein</fullName>
    </submittedName>
</protein>
<dbReference type="RefSeq" id="WP_069909122.1">
    <property type="nucleotide sequence ID" value="NZ_LAJE02000142.1"/>
</dbReference>
<evidence type="ECO:0000313" key="8">
    <source>
        <dbReference type="Proteomes" id="UP000095463"/>
    </source>
</evidence>
<dbReference type="Proteomes" id="UP000095463">
    <property type="component" value="Unassembled WGS sequence"/>
</dbReference>
<dbReference type="PANTHER" id="PTHR43649">
    <property type="entry name" value="ARABINOSE-BINDING PROTEIN-RELATED"/>
    <property type="match status" value="1"/>
</dbReference>
<sequence>MQLFQAFTRSAGAVAVLLSSTALVQAADVSFLTHWAPDTVAKLEAAAATYTQAHPDTKITVRAVPFGDLLTTLRTSGGGAGGATIAGIYDAWLPDLAKDQLVAAVPDAIAADTKANWPAGVIGAASIGGVLYGIPNEIDVYALNYNKKLFAEAGIAEAPKTWDEFLAAAEKLTDKSKGQQGFGLINSWAAGVLHPFSSLLVSNGGDLVVDGKPVLDSEAATQTFELYEKLIKSGYSDPAMATADANTTGPFLDSFVSGKTGMIIMANWWESALKAGMGDNFADIATAPIPVGPSGDTARSISYSWMTVVNAKASAEEQAAAWDFLNWLNGPESGPNGASAMGDILMSMGILPSRTSDGTAFAERLSSDTFLAGYTGTLANAKGFPVVLGGQEFSESLQKTLEAMQFGQLSAADAQATAQADATEILERNAK</sequence>
<comment type="caution">
    <text evidence="7">The sequence shown here is derived from an EMBL/GenBank/DDBJ whole genome shotgun (WGS) entry which is preliminary data.</text>
</comment>
<dbReference type="InterPro" id="IPR006059">
    <property type="entry name" value="SBP"/>
</dbReference>
<gene>
    <name evidence="7" type="ORF">VW23_015010</name>
</gene>
<evidence type="ECO:0000313" key="7">
    <source>
        <dbReference type="EMBL" id="OEO31705.1"/>
    </source>
</evidence>
<reference evidence="7 8" key="1">
    <citation type="journal article" date="2015" name="Genome Announc.">
        <title>Genome Assemblies of Three Soil-Associated Devosia species: D. insulae, D. limi, and D. soli.</title>
        <authorList>
            <person name="Hassan Y.I."/>
            <person name="Lepp D."/>
            <person name="Zhou T."/>
        </authorList>
    </citation>
    <scope>NUCLEOTIDE SEQUENCE [LARGE SCALE GENOMIC DNA]</scope>
    <source>
        <strain evidence="7 8">DS-56</strain>
    </source>
</reference>
<keyword evidence="5" id="KW-0574">Periplasm</keyword>
<name>A0A1E5XT19_9HYPH</name>
<comment type="similarity">
    <text evidence="2">Belongs to the bacterial solute-binding protein 1 family.</text>
</comment>
<dbReference type="Gene3D" id="3.40.190.10">
    <property type="entry name" value="Periplasmic binding protein-like II"/>
    <property type="match status" value="1"/>
</dbReference>
<feature type="chain" id="PRO_5009190579" evidence="6">
    <location>
        <begin position="27"/>
        <end position="431"/>
    </location>
</feature>
<accession>A0A1E5XT19</accession>
<organism evidence="7 8">
    <name type="scientific">Devosia insulae DS-56</name>
    <dbReference type="NCBI Taxonomy" id="1116389"/>
    <lineage>
        <taxon>Bacteria</taxon>
        <taxon>Pseudomonadati</taxon>
        <taxon>Pseudomonadota</taxon>
        <taxon>Alphaproteobacteria</taxon>
        <taxon>Hyphomicrobiales</taxon>
        <taxon>Devosiaceae</taxon>
        <taxon>Devosia</taxon>
    </lineage>
</organism>
<evidence type="ECO:0000256" key="6">
    <source>
        <dbReference type="SAM" id="SignalP"/>
    </source>
</evidence>
<keyword evidence="3" id="KW-0813">Transport</keyword>
<dbReference type="CDD" id="cd13585">
    <property type="entry name" value="PBP2_TMBP_like"/>
    <property type="match status" value="1"/>
</dbReference>
<dbReference type="SUPFAM" id="SSF53850">
    <property type="entry name" value="Periplasmic binding protein-like II"/>
    <property type="match status" value="1"/>
</dbReference>
<dbReference type="InterPro" id="IPR050490">
    <property type="entry name" value="Bact_solute-bd_prot1"/>
</dbReference>
<dbReference type="EMBL" id="LAJE02000142">
    <property type="protein sequence ID" value="OEO31705.1"/>
    <property type="molecule type" value="Genomic_DNA"/>
</dbReference>
<dbReference type="Pfam" id="PF01547">
    <property type="entry name" value="SBP_bac_1"/>
    <property type="match status" value="1"/>
</dbReference>
<evidence type="ECO:0000256" key="5">
    <source>
        <dbReference type="ARBA" id="ARBA00022764"/>
    </source>
</evidence>
<keyword evidence="4 6" id="KW-0732">Signal</keyword>
<evidence type="ECO:0000256" key="1">
    <source>
        <dbReference type="ARBA" id="ARBA00004418"/>
    </source>
</evidence>
<feature type="signal peptide" evidence="6">
    <location>
        <begin position="1"/>
        <end position="26"/>
    </location>
</feature>
<keyword evidence="8" id="KW-1185">Reference proteome</keyword>
<evidence type="ECO:0000256" key="3">
    <source>
        <dbReference type="ARBA" id="ARBA00022448"/>
    </source>
</evidence>
<dbReference type="AlphaFoldDB" id="A0A1E5XT19"/>
<evidence type="ECO:0000256" key="4">
    <source>
        <dbReference type="ARBA" id="ARBA00022729"/>
    </source>
</evidence>
<dbReference type="OrthoDB" id="9805950at2"/>
<comment type="subcellular location">
    <subcellularLocation>
        <location evidence="1">Periplasm</location>
    </subcellularLocation>
</comment>
<dbReference type="PANTHER" id="PTHR43649:SF34">
    <property type="entry name" value="ABC TRANSPORTER PERIPLASMIC-BINDING PROTEIN YCJN-RELATED"/>
    <property type="match status" value="1"/>
</dbReference>